<evidence type="ECO:0000313" key="1">
    <source>
        <dbReference type="EMBL" id="EIM76823.1"/>
    </source>
</evidence>
<proteinExistence type="predicted"/>
<protein>
    <submittedName>
        <fullName evidence="1">Uncharacterized protein</fullName>
    </submittedName>
</protein>
<name>I5C4S1_9HYPH</name>
<dbReference type="RefSeq" id="WP_007007463.1">
    <property type="nucleotide sequence ID" value="NZ_AJXZ01000008.1"/>
</dbReference>
<gene>
    <name evidence="1" type="ORF">A33O_04408</name>
</gene>
<dbReference type="PATRIC" id="fig|1189611.3.peg.905"/>
<dbReference type="AlphaFoldDB" id="I5C4S1"/>
<sequence>MDANCSFFWTSSAARLAQASILTPSSGSSGNLFIEETWYLLSTVAEPFEGAEDWLLPEPGVLGVGWA</sequence>
<reference evidence="1 2" key="1">
    <citation type="journal article" date="2012" name="J. Bacteriol.">
        <title>Genome Sequence of Nitratireductor aquibiodomus Strain RA22.</title>
        <authorList>
            <person name="Singh A."/>
            <person name="Jangir P.K."/>
            <person name="Kumari C."/>
            <person name="Sharma R."/>
        </authorList>
    </citation>
    <scope>NUCLEOTIDE SEQUENCE [LARGE SCALE GENOMIC DNA]</scope>
    <source>
        <strain evidence="1 2">RA22</strain>
    </source>
</reference>
<organism evidence="1 2">
    <name type="scientific">Nitratireductor aquibiodomus RA22</name>
    <dbReference type="NCBI Taxonomy" id="1189611"/>
    <lineage>
        <taxon>Bacteria</taxon>
        <taxon>Pseudomonadati</taxon>
        <taxon>Pseudomonadota</taxon>
        <taxon>Alphaproteobacteria</taxon>
        <taxon>Hyphomicrobiales</taxon>
        <taxon>Phyllobacteriaceae</taxon>
        <taxon>Nitratireductor</taxon>
    </lineage>
</organism>
<evidence type="ECO:0000313" key="2">
    <source>
        <dbReference type="Proteomes" id="UP000004622"/>
    </source>
</evidence>
<comment type="caution">
    <text evidence="1">The sequence shown here is derived from an EMBL/GenBank/DDBJ whole genome shotgun (WGS) entry which is preliminary data.</text>
</comment>
<accession>I5C4S1</accession>
<dbReference type="EMBL" id="AJXZ01000008">
    <property type="protein sequence ID" value="EIM76823.1"/>
    <property type="molecule type" value="Genomic_DNA"/>
</dbReference>
<dbReference type="Proteomes" id="UP000004622">
    <property type="component" value="Unassembled WGS sequence"/>
</dbReference>